<dbReference type="Proteomes" id="UP001526446">
    <property type="component" value="Unassembled WGS sequence"/>
</dbReference>
<evidence type="ECO:0000313" key="1">
    <source>
        <dbReference type="EMBL" id="MCX2561787.1"/>
    </source>
</evidence>
<evidence type="ECO:0000313" key="2">
    <source>
        <dbReference type="Proteomes" id="UP001526446"/>
    </source>
</evidence>
<accession>A0ABT3Q914</accession>
<gene>
    <name evidence="1" type="ORF">OQ252_10320</name>
</gene>
<comment type="caution">
    <text evidence="1">The sequence shown here is derived from an EMBL/GenBank/DDBJ whole genome shotgun (WGS) entry which is preliminary data.</text>
</comment>
<sequence length="149" mass="16527">MIPYSCLIDSLASVPGTLPGQARPAPHPLLAFLLTHYLQHQPFDEKTYLQTNPDVADALRAGTICSAKHHYVTQGYWEEREGAGPSFSEEWYLAQNPDVAAAVRRGDYPSGALHYQRYGRREGRCPNPELADLYATWRTVCGQPEAGAP</sequence>
<name>A0ABT3Q914_9PROT</name>
<organism evidence="1 2">
    <name type="scientific">Acetobacter farinalis</name>
    <dbReference type="NCBI Taxonomy" id="1260984"/>
    <lineage>
        <taxon>Bacteria</taxon>
        <taxon>Pseudomonadati</taxon>
        <taxon>Pseudomonadota</taxon>
        <taxon>Alphaproteobacteria</taxon>
        <taxon>Acetobacterales</taxon>
        <taxon>Acetobacteraceae</taxon>
        <taxon>Acetobacter</taxon>
    </lineage>
</organism>
<reference evidence="1 2" key="1">
    <citation type="submission" date="2022-11" db="EMBL/GenBank/DDBJ databases">
        <title>Genome sequencing of Acetobacter type strain.</title>
        <authorList>
            <person name="Heo J."/>
            <person name="Lee D."/>
            <person name="Han B.-H."/>
            <person name="Hong S.-B."/>
            <person name="Kwon S.-W."/>
        </authorList>
    </citation>
    <scope>NUCLEOTIDE SEQUENCE [LARGE SCALE GENOMIC DNA]</scope>
    <source>
        <strain evidence="1 2">KACC 21251</strain>
    </source>
</reference>
<keyword evidence="2" id="KW-1185">Reference proteome</keyword>
<protein>
    <submittedName>
        <fullName evidence="1">Uncharacterized protein</fullName>
    </submittedName>
</protein>
<proteinExistence type="predicted"/>
<dbReference type="RefSeq" id="WP_166122526.1">
    <property type="nucleotide sequence ID" value="NZ_JAPIUX010000014.1"/>
</dbReference>
<dbReference type="EMBL" id="JAPIUX010000014">
    <property type="protein sequence ID" value="MCX2561787.1"/>
    <property type="molecule type" value="Genomic_DNA"/>
</dbReference>